<keyword evidence="2" id="KW-1185">Reference proteome</keyword>
<dbReference type="Proteomes" id="UP001152795">
    <property type="component" value="Unassembled WGS sequence"/>
</dbReference>
<gene>
    <name evidence="1" type="ORF">PACLA_8A058693</name>
</gene>
<reference evidence="1" key="1">
    <citation type="submission" date="2020-04" db="EMBL/GenBank/DDBJ databases">
        <authorList>
            <person name="Alioto T."/>
            <person name="Alioto T."/>
            <person name="Gomez Garrido J."/>
        </authorList>
    </citation>
    <scope>NUCLEOTIDE SEQUENCE</scope>
    <source>
        <strain evidence="1">A484AB</strain>
    </source>
</reference>
<sequence length="264" mass="30313">MSAVKASIKRNDQVRSLDHLHPAIKVDKKKINIHPNHLFYRLIAIAQRDENMTPCFDYELTAMPTSLFKDNFMRKSVKPQLARALEKSVQSSGENPQAMHVLDGGALIHQVKWQKKVTYKDIAVPYVNYVRTGYRDCCIVFDGYGQAPTIKDHEHQRRIAELLSENIKAHSDQQTFLSNEKNKSQFIALLNRCLEADDQILHNSTGDADTLIVETALLFARQEREVKVVADDTDVLILLMYHCNANMADIYFHSEVKRSKKFLK</sequence>
<organism evidence="1 2">
    <name type="scientific">Paramuricea clavata</name>
    <name type="common">Red gorgonian</name>
    <name type="synonym">Violescent sea-whip</name>
    <dbReference type="NCBI Taxonomy" id="317549"/>
    <lineage>
        <taxon>Eukaryota</taxon>
        <taxon>Metazoa</taxon>
        <taxon>Cnidaria</taxon>
        <taxon>Anthozoa</taxon>
        <taxon>Octocorallia</taxon>
        <taxon>Malacalcyonacea</taxon>
        <taxon>Plexauridae</taxon>
        <taxon>Paramuricea</taxon>
    </lineage>
</organism>
<dbReference type="OrthoDB" id="5956786at2759"/>
<accession>A0A6S7L7E1</accession>
<dbReference type="AlphaFoldDB" id="A0A6S7L7E1"/>
<evidence type="ECO:0000313" key="2">
    <source>
        <dbReference type="Proteomes" id="UP001152795"/>
    </source>
</evidence>
<comment type="caution">
    <text evidence="1">The sequence shown here is derived from an EMBL/GenBank/DDBJ whole genome shotgun (WGS) entry which is preliminary data.</text>
</comment>
<dbReference type="PANTHER" id="PTHR46704">
    <property type="entry name" value="CXC DOMAIN-CONTAINING PROTEIN-RELATED"/>
    <property type="match status" value="1"/>
</dbReference>
<evidence type="ECO:0000313" key="1">
    <source>
        <dbReference type="EMBL" id="CAB4028389.1"/>
    </source>
</evidence>
<feature type="non-terminal residue" evidence="1">
    <location>
        <position position="264"/>
    </location>
</feature>
<proteinExistence type="predicted"/>
<dbReference type="EMBL" id="CACRXK020015451">
    <property type="protein sequence ID" value="CAB4028389.1"/>
    <property type="molecule type" value="Genomic_DNA"/>
</dbReference>
<protein>
    <submittedName>
        <fullName evidence="1">Uncharacterized protein</fullName>
    </submittedName>
</protein>
<name>A0A6S7L7E1_PARCT</name>
<dbReference type="PANTHER" id="PTHR46704:SF1">
    <property type="entry name" value="TELOMERE LENGTH REGULATION PROTEIN TEL2 HOMOLOG"/>
    <property type="match status" value="1"/>
</dbReference>